<feature type="compositionally biased region" description="Low complexity" evidence="1">
    <location>
        <begin position="71"/>
        <end position="86"/>
    </location>
</feature>
<comment type="caution">
    <text evidence="2">The sequence shown here is derived from an EMBL/GenBank/DDBJ whole genome shotgun (WGS) entry which is preliminary data.</text>
</comment>
<dbReference type="InterPro" id="IPR004252">
    <property type="entry name" value="Probable_transposase_24"/>
</dbReference>
<dbReference type="PANTHER" id="PTHR33144:SF52">
    <property type="match status" value="1"/>
</dbReference>
<evidence type="ECO:0000313" key="2">
    <source>
        <dbReference type="EMBL" id="KAI5330136.1"/>
    </source>
</evidence>
<dbReference type="Pfam" id="PF03004">
    <property type="entry name" value="Transposase_24"/>
    <property type="match status" value="1"/>
</dbReference>
<feature type="compositionally biased region" description="Polar residues" evidence="1">
    <location>
        <begin position="87"/>
        <end position="101"/>
    </location>
</feature>
<feature type="compositionally biased region" description="Basic and acidic residues" evidence="1">
    <location>
        <begin position="493"/>
        <end position="506"/>
    </location>
</feature>
<sequence>MGLKKRSEVFSDRIGFSDSWLLYKMSSISKKQRLSRPAAPTQPPTVSTGRLSPTQTQSASPTVSTGRLSLTQTQSTSPTQPPTVSTGRLSPTQAQSSSGTLSPPPHPPMRASSRHRFPNQTRHATSSSADDMIDSSSAENGSGRLPTIQDTEQRPRRKGVRGACKAVKTTRIVRTSNKRIKVIFHPKYDEPVDLKISSMLSHDLGAIIRSKCPMNHGYWEDVPEDQKKDLADQISVNFDIDLDMVGLRGYIDLVMARRFRDFKHELHKHFQLFSSPEEALANPPLEIIERDAVHEWEYLCEHFQSQDFLRASNANKANRSKKIMEHRAGSLSFSHLVMQCAEEGSQFAEIDAFEKAYAGKNKQWTNETAKAKHDEMVAKKNEYLELAKEYPEGTSPDEMSIADQDAGHNIVIDVLGKKPGRQKRRLGFGRARGSSSSLASSTRLQQLEDQLVAERTAREATQNYLQKIVQQISSVVPGFVPPPADFLVTPETQHVDDEDRDHSSLG</sequence>
<evidence type="ECO:0008006" key="4">
    <source>
        <dbReference type="Google" id="ProtNLM"/>
    </source>
</evidence>
<dbReference type="Proteomes" id="UP001054821">
    <property type="component" value="Chromosome 5"/>
</dbReference>
<feature type="compositionally biased region" description="Low complexity" evidence="1">
    <location>
        <begin position="428"/>
        <end position="443"/>
    </location>
</feature>
<proteinExistence type="predicted"/>
<evidence type="ECO:0000256" key="1">
    <source>
        <dbReference type="SAM" id="MobiDB-lite"/>
    </source>
</evidence>
<protein>
    <recommendedName>
        <fullName evidence="4">Transposase, Ptta/En/Spm, plant</fullName>
    </recommendedName>
</protein>
<reference evidence="2 3" key="1">
    <citation type="journal article" date="2022" name="G3 (Bethesda)">
        <title>Whole-genome sequence and methylome profiling of the almond [Prunus dulcis (Mill.) D.A. Webb] cultivar 'Nonpareil'.</title>
        <authorList>
            <person name="D'Amico-Willman K.M."/>
            <person name="Ouma W.Z."/>
            <person name="Meulia T."/>
            <person name="Sideli G.M."/>
            <person name="Gradziel T.M."/>
            <person name="Fresnedo-Ramirez J."/>
        </authorList>
    </citation>
    <scope>NUCLEOTIDE SEQUENCE [LARGE SCALE GENOMIC DNA]</scope>
    <source>
        <strain evidence="2">Clone GOH B32 T37-40</strain>
    </source>
</reference>
<feature type="region of interest" description="Disordered" evidence="1">
    <location>
        <begin position="486"/>
        <end position="506"/>
    </location>
</feature>
<gene>
    <name evidence="2" type="ORF">L3X38_029534</name>
</gene>
<feature type="compositionally biased region" description="Polar residues" evidence="1">
    <location>
        <begin position="44"/>
        <end position="70"/>
    </location>
</feature>
<evidence type="ECO:0000313" key="3">
    <source>
        <dbReference type="Proteomes" id="UP001054821"/>
    </source>
</evidence>
<feature type="region of interest" description="Disordered" evidence="1">
    <location>
        <begin position="421"/>
        <end position="443"/>
    </location>
</feature>
<dbReference type="PANTHER" id="PTHR33144">
    <property type="entry name" value="OS10G0409366 PROTEIN-RELATED"/>
    <property type="match status" value="1"/>
</dbReference>
<feature type="compositionally biased region" description="Low complexity" evidence="1">
    <location>
        <begin position="124"/>
        <end position="138"/>
    </location>
</feature>
<organism evidence="2 3">
    <name type="scientific">Prunus dulcis</name>
    <name type="common">Almond</name>
    <name type="synonym">Amygdalus dulcis</name>
    <dbReference type="NCBI Taxonomy" id="3755"/>
    <lineage>
        <taxon>Eukaryota</taxon>
        <taxon>Viridiplantae</taxon>
        <taxon>Streptophyta</taxon>
        <taxon>Embryophyta</taxon>
        <taxon>Tracheophyta</taxon>
        <taxon>Spermatophyta</taxon>
        <taxon>Magnoliopsida</taxon>
        <taxon>eudicotyledons</taxon>
        <taxon>Gunneridae</taxon>
        <taxon>Pentapetalae</taxon>
        <taxon>rosids</taxon>
        <taxon>fabids</taxon>
        <taxon>Rosales</taxon>
        <taxon>Rosaceae</taxon>
        <taxon>Amygdaloideae</taxon>
        <taxon>Amygdaleae</taxon>
        <taxon>Prunus</taxon>
    </lineage>
</organism>
<keyword evidence="3" id="KW-1185">Reference proteome</keyword>
<dbReference type="EMBL" id="JAJFAZ020000005">
    <property type="protein sequence ID" value="KAI5330136.1"/>
    <property type="molecule type" value="Genomic_DNA"/>
</dbReference>
<feature type="region of interest" description="Disordered" evidence="1">
    <location>
        <begin position="28"/>
        <end position="163"/>
    </location>
</feature>
<dbReference type="AlphaFoldDB" id="A0AAD4VUA7"/>
<name>A0AAD4VUA7_PRUDU</name>
<accession>A0AAD4VUA7</accession>